<dbReference type="GO" id="GO:0008168">
    <property type="term" value="F:methyltransferase activity"/>
    <property type="evidence" value="ECO:0007669"/>
    <property type="project" value="UniProtKB-KW"/>
</dbReference>
<organism evidence="4 5">
    <name type="scientific">Baekduia soli</name>
    <dbReference type="NCBI Taxonomy" id="496014"/>
    <lineage>
        <taxon>Bacteria</taxon>
        <taxon>Bacillati</taxon>
        <taxon>Actinomycetota</taxon>
        <taxon>Thermoleophilia</taxon>
        <taxon>Solirubrobacterales</taxon>
        <taxon>Baekduiaceae</taxon>
        <taxon>Baekduia</taxon>
    </lineage>
</organism>
<gene>
    <name evidence="4" type="ORF">FSW04_03090</name>
</gene>
<sequence>MDPFVTLMREYDDRVTTTAEYYDTYWSEGGAGYVGRESDAVAEVFARFASKGADTDVLDIGCGDGRVAGPYMQAHARSYVGVDVSAAAVERARSLGLDARVIEDAAVLPFASASFDLVLCFEVFEHLFRTEEAAAEILRVLRPGGHAVIQVPNAAHWRARADLALLGRFSPLGDQESGTRPWRDPHIRFFTLDSLAGLMRQVGLRVVERSGGGVTPLLDLPFLRDRVTDRAAGPVATALMRHRPELFANRIRVVVTHP</sequence>
<dbReference type="GO" id="GO:0032259">
    <property type="term" value="P:methylation"/>
    <property type="evidence" value="ECO:0007669"/>
    <property type="project" value="UniProtKB-KW"/>
</dbReference>
<dbReference type="Gene3D" id="3.40.50.150">
    <property type="entry name" value="Vaccinia Virus protein VP39"/>
    <property type="match status" value="1"/>
</dbReference>
<evidence type="ECO:0000313" key="4">
    <source>
        <dbReference type="EMBL" id="QEC46666.1"/>
    </source>
</evidence>
<name>A0A5B8U0Z6_9ACTN</name>
<evidence type="ECO:0000313" key="5">
    <source>
        <dbReference type="Proteomes" id="UP000321805"/>
    </source>
</evidence>
<dbReference type="SUPFAM" id="SSF53335">
    <property type="entry name" value="S-adenosyl-L-methionine-dependent methyltransferases"/>
    <property type="match status" value="1"/>
</dbReference>
<evidence type="ECO:0000256" key="2">
    <source>
        <dbReference type="ARBA" id="ARBA00022679"/>
    </source>
</evidence>
<proteinExistence type="predicted"/>
<dbReference type="KEGG" id="bsol:FSW04_03090"/>
<accession>A0A5B8U0Z6</accession>
<keyword evidence="2 4" id="KW-0808">Transferase</keyword>
<dbReference type="Proteomes" id="UP000321805">
    <property type="component" value="Chromosome"/>
</dbReference>
<dbReference type="Pfam" id="PF13489">
    <property type="entry name" value="Methyltransf_23"/>
    <property type="match status" value="1"/>
</dbReference>
<keyword evidence="3" id="KW-0949">S-adenosyl-L-methionine</keyword>
<dbReference type="PANTHER" id="PTHR43464">
    <property type="entry name" value="METHYLTRANSFERASE"/>
    <property type="match status" value="1"/>
</dbReference>
<dbReference type="PANTHER" id="PTHR43464:SF19">
    <property type="entry name" value="UBIQUINONE BIOSYNTHESIS O-METHYLTRANSFERASE, MITOCHONDRIAL"/>
    <property type="match status" value="1"/>
</dbReference>
<dbReference type="EMBL" id="CP042430">
    <property type="protein sequence ID" value="QEC46666.1"/>
    <property type="molecule type" value="Genomic_DNA"/>
</dbReference>
<dbReference type="InterPro" id="IPR029063">
    <property type="entry name" value="SAM-dependent_MTases_sf"/>
</dbReference>
<protein>
    <submittedName>
        <fullName evidence="4">Class I SAM-dependent methyltransferase</fullName>
    </submittedName>
</protein>
<keyword evidence="5" id="KW-1185">Reference proteome</keyword>
<evidence type="ECO:0000256" key="1">
    <source>
        <dbReference type="ARBA" id="ARBA00022603"/>
    </source>
</evidence>
<dbReference type="CDD" id="cd02440">
    <property type="entry name" value="AdoMet_MTases"/>
    <property type="match status" value="1"/>
</dbReference>
<dbReference type="OrthoDB" id="9810247at2"/>
<dbReference type="AlphaFoldDB" id="A0A5B8U0Z6"/>
<keyword evidence="1 4" id="KW-0489">Methyltransferase</keyword>
<reference evidence="4 5" key="1">
    <citation type="journal article" date="2018" name="J. Microbiol.">
        <title>Baekduia soli gen. nov., sp. nov., a novel bacterium isolated from the soil of Baekdu Mountain and proposal of a novel family name, Baekduiaceae fam. nov.</title>
        <authorList>
            <person name="An D.S."/>
            <person name="Siddiqi M.Z."/>
            <person name="Kim K.H."/>
            <person name="Yu H.S."/>
            <person name="Im W.T."/>
        </authorList>
    </citation>
    <scope>NUCLEOTIDE SEQUENCE [LARGE SCALE GENOMIC DNA]</scope>
    <source>
        <strain evidence="4 5">BR7-21</strain>
    </source>
</reference>
<evidence type="ECO:0000256" key="3">
    <source>
        <dbReference type="ARBA" id="ARBA00022691"/>
    </source>
</evidence>